<sequence length="82" mass="9010">MDSPILTPTTCRFCRFYYSEGRRGGTCEKLNVPVRGFWRACPLAAAIPSREHQPAIATTPSTAANTARASVFFFQDDPEAIA</sequence>
<protein>
    <submittedName>
        <fullName evidence="1">Uncharacterized protein</fullName>
    </submittedName>
</protein>
<dbReference type="KEGG" id="tsq:D3A95_13070"/>
<dbReference type="EMBL" id="CP032152">
    <property type="protein sequence ID" value="AXY68647.2"/>
    <property type="molecule type" value="Genomic_DNA"/>
</dbReference>
<evidence type="ECO:0000313" key="1">
    <source>
        <dbReference type="EMBL" id="AXY68647.2"/>
    </source>
</evidence>
<dbReference type="AlphaFoldDB" id="A0A3B7MDD7"/>
<accession>A0A3B7MDD7</accession>
<keyword evidence="2" id="KW-1185">Reference proteome</keyword>
<proteinExistence type="predicted"/>
<reference evidence="2" key="1">
    <citation type="submission" date="2018-09" db="EMBL/GenBank/DDBJ databases">
        <title>Complete genome sequence of thermophilic cyanobacteria strain Thermosynechococcus elongatus PKUAC-SCTE542.</title>
        <authorList>
            <person name="Liang Y."/>
            <person name="Tang J."/>
            <person name="Daroch M."/>
        </authorList>
    </citation>
    <scope>NUCLEOTIDE SEQUENCE [LARGE SCALE GENOMIC DNA]</scope>
    <source>
        <strain evidence="2">E542</strain>
    </source>
</reference>
<name>A0A3B7MDD7_9CYAN</name>
<evidence type="ECO:0000313" key="2">
    <source>
        <dbReference type="Proteomes" id="UP000261812"/>
    </source>
</evidence>
<dbReference type="Proteomes" id="UP000261812">
    <property type="component" value="Chromosome"/>
</dbReference>
<gene>
    <name evidence="1" type="ORF">D3A95_13070</name>
</gene>
<organism evidence="1 2">
    <name type="scientific">Thermosynechococcus sichuanensis E542</name>
    <dbReference type="NCBI Taxonomy" id="2016101"/>
    <lineage>
        <taxon>Bacteria</taxon>
        <taxon>Bacillati</taxon>
        <taxon>Cyanobacteriota</taxon>
        <taxon>Cyanophyceae</taxon>
        <taxon>Acaryochloridales</taxon>
        <taxon>Thermosynechococcaceae</taxon>
        <taxon>Thermosynechococcus</taxon>
        <taxon>Thermosynechococcus sichuanensis</taxon>
    </lineage>
</organism>